<dbReference type="PANTHER" id="PTHR33064">
    <property type="entry name" value="POL PROTEIN"/>
    <property type="match status" value="1"/>
</dbReference>
<comment type="caution">
    <text evidence="2">The sequence shown here is derived from an EMBL/GenBank/DDBJ whole genome shotgun (WGS) entry which is preliminary data.</text>
</comment>
<reference evidence="3" key="1">
    <citation type="submission" date="2017-03" db="EMBL/GenBank/DDBJ databases">
        <title>Phytopthora megakarya and P. palmivora, two closely related causual agents of cacao black pod achieved similar genome size and gene model numbers by different mechanisms.</title>
        <authorList>
            <person name="Ali S."/>
            <person name="Shao J."/>
            <person name="Larry D.J."/>
            <person name="Kronmiller B."/>
            <person name="Shen D."/>
            <person name="Strem M.D."/>
            <person name="Melnick R.L."/>
            <person name="Guiltinan M.J."/>
            <person name="Tyler B.M."/>
            <person name="Meinhardt L.W."/>
            <person name="Bailey B.A."/>
        </authorList>
    </citation>
    <scope>NUCLEOTIDE SEQUENCE [LARGE SCALE GENOMIC DNA]</scope>
    <source>
        <strain evidence="3">zdho120</strain>
    </source>
</reference>
<keyword evidence="3" id="KW-1185">Reference proteome</keyword>
<sequence>MPQFLGAPNYNRRFIKDFAVFGAALYQLKDEDFETEGNLSAAKENFRVLQRKVAEAPILKHFDDKKEVHVMLYANEWALRAALLQIHDDKLHPVQFGKRVLKDAEMNYLSAEKEVLALLLLLKACYTQLAGKTLHAWVHKSKSQFGRAVQFAVMLSPWQLEVQSIREKDCLFSQLRQSTITNFVDLDESLAMWLHRLKDHRALGWTPVYCMLNYHTITTDSSFPLTARLSPKRTLPEWHIVITASAYLEVTTMNMAEYNGINNGLVIQGCAIQQSLGVIVCRKDSLVALLNRHQELTAKLKSLHGVREYNAAADTLAGKALETNVSKVVLNDNQKSELIKLYKIEEMSYKSSSDENKVTKSESENFVQIAQGIARQVSVPSGEITDVLGYHDCNITPFPHFQQLSTP</sequence>
<dbReference type="InterPro" id="IPR041577">
    <property type="entry name" value="RT_RNaseH_2"/>
</dbReference>
<dbReference type="InterPro" id="IPR043128">
    <property type="entry name" value="Rev_trsase/Diguanyl_cyclase"/>
</dbReference>
<dbReference type="Gene3D" id="3.30.70.270">
    <property type="match status" value="1"/>
</dbReference>
<proteinExistence type="predicted"/>
<dbReference type="EMBL" id="NBNE01013470">
    <property type="protein sequence ID" value="OWY95069.1"/>
    <property type="molecule type" value="Genomic_DNA"/>
</dbReference>
<dbReference type="SUPFAM" id="SSF56672">
    <property type="entry name" value="DNA/RNA polymerases"/>
    <property type="match status" value="1"/>
</dbReference>
<dbReference type="OrthoDB" id="112117at2759"/>
<accession>A0A225US95</accession>
<dbReference type="AlphaFoldDB" id="A0A225US95"/>
<dbReference type="InterPro" id="IPR043502">
    <property type="entry name" value="DNA/RNA_pol_sf"/>
</dbReference>
<dbReference type="Pfam" id="PF17919">
    <property type="entry name" value="RT_RNaseH_2"/>
    <property type="match status" value="1"/>
</dbReference>
<evidence type="ECO:0000259" key="1">
    <source>
        <dbReference type="Pfam" id="PF17919"/>
    </source>
</evidence>
<feature type="domain" description="Reverse transcriptase/retrotransposon-derived protein RNase H-like" evidence="1">
    <location>
        <begin position="42"/>
        <end position="133"/>
    </location>
</feature>
<organism evidence="2 3">
    <name type="scientific">Phytophthora megakarya</name>
    <dbReference type="NCBI Taxonomy" id="4795"/>
    <lineage>
        <taxon>Eukaryota</taxon>
        <taxon>Sar</taxon>
        <taxon>Stramenopiles</taxon>
        <taxon>Oomycota</taxon>
        <taxon>Peronosporomycetes</taxon>
        <taxon>Peronosporales</taxon>
        <taxon>Peronosporaceae</taxon>
        <taxon>Phytophthora</taxon>
    </lineage>
</organism>
<dbReference type="InterPro" id="IPR051320">
    <property type="entry name" value="Viral_Replic_Matur_Polypro"/>
</dbReference>
<name>A0A225US95_9STRA</name>
<gene>
    <name evidence="2" type="ORF">PHMEG_00035032</name>
</gene>
<protein>
    <recommendedName>
        <fullName evidence="1">Reverse transcriptase/retrotransposon-derived protein RNase H-like domain-containing protein</fullName>
    </recommendedName>
</protein>
<dbReference type="Proteomes" id="UP000198211">
    <property type="component" value="Unassembled WGS sequence"/>
</dbReference>
<evidence type="ECO:0000313" key="2">
    <source>
        <dbReference type="EMBL" id="OWY95069.1"/>
    </source>
</evidence>
<dbReference type="PANTHER" id="PTHR33064:SF37">
    <property type="entry name" value="RIBONUCLEASE H"/>
    <property type="match status" value="1"/>
</dbReference>
<evidence type="ECO:0000313" key="3">
    <source>
        <dbReference type="Proteomes" id="UP000198211"/>
    </source>
</evidence>